<protein>
    <submittedName>
        <fullName evidence="1">14094_t:CDS:1</fullName>
    </submittedName>
</protein>
<gene>
    <name evidence="1" type="ORF">ALEPTO_LOCUS6087</name>
</gene>
<keyword evidence="2" id="KW-1185">Reference proteome</keyword>
<name>A0A9N9FTQ3_9GLOM</name>
<evidence type="ECO:0000313" key="2">
    <source>
        <dbReference type="Proteomes" id="UP000789508"/>
    </source>
</evidence>
<dbReference type="AlphaFoldDB" id="A0A9N9FTQ3"/>
<organism evidence="1 2">
    <name type="scientific">Ambispora leptoticha</name>
    <dbReference type="NCBI Taxonomy" id="144679"/>
    <lineage>
        <taxon>Eukaryota</taxon>
        <taxon>Fungi</taxon>
        <taxon>Fungi incertae sedis</taxon>
        <taxon>Mucoromycota</taxon>
        <taxon>Glomeromycotina</taxon>
        <taxon>Glomeromycetes</taxon>
        <taxon>Archaeosporales</taxon>
        <taxon>Ambisporaceae</taxon>
        <taxon>Ambispora</taxon>
    </lineage>
</organism>
<dbReference type="EMBL" id="CAJVPS010001952">
    <property type="protein sequence ID" value="CAG8555494.1"/>
    <property type="molecule type" value="Genomic_DNA"/>
</dbReference>
<comment type="caution">
    <text evidence="1">The sequence shown here is derived from an EMBL/GenBank/DDBJ whole genome shotgun (WGS) entry which is preliminary data.</text>
</comment>
<sequence length="182" mass="20644">MSSTFLLQRLALFLTLLFIFGFALLIFGASLQNPPPTSSSPPPVNAIIQFEYPLLHGYFYVNDNNHLTQVWGSYSGDTKFSEKRQYLFQAYSGQNCSTGIIIPFDAFDVTDSFLPKGKISDAFPGSVFATRVISWLSRINLNKTAIYVQERQAFSGIYPGEIFGYYHKWRFMGCANVRKVMK</sequence>
<reference evidence="1" key="1">
    <citation type="submission" date="2021-06" db="EMBL/GenBank/DDBJ databases">
        <authorList>
            <person name="Kallberg Y."/>
            <person name="Tangrot J."/>
            <person name="Rosling A."/>
        </authorList>
    </citation>
    <scope>NUCLEOTIDE SEQUENCE</scope>
    <source>
        <strain evidence="1">FL130A</strain>
    </source>
</reference>
<accession>A0A9N9FTQ3</accession>
<evidence type="ECO:0000313" key="1">
    <source>
        <dbReference type="EMBL" id="CAG8555494.1"/>
    </source>
</evidence>
<dbReference type="Proteomes" id="UP000789508">
    <property type="component" value="Unassembled WGS sequence"/>
</dbReference>
<proteinExistence type="predicted"/>